<dbReference type="AlphaFoldDB" id="A0A6H1ZTQ2"/>
<reference evidence="1" key="1">
    <citation type="submission" date="2020-03" db="EMBL/GenBank/DDBJ databases">
        <title>The deep terrestrial virosphere.</title>
        <authorList>
            <person name="Holmfeldt K."/>
            <person name="Nilsson E."/>
            <person name="Simone D."/>
            <person name="Lopez-Fernandez M."/>
            <person name="Wu X."/>
            <person name="de Brujin I."/>
            <person name="Lundin D."/>
            <person name="Andersson A."/>
            <person name="Bertilsson S."/>
            <person name="Dopson M."/>
        </authorList>
    </citation>
    <scope>NUCLEOTIDE SEQUENCE</scope>
    <source>
        <strain evidence="1">TM448A01898</strain>
        <strain evidence="2">TM448B01885</strain>
    </source>
</reference>
<dbReference type="EMBL" id="MT144838">
    <property type="protein sequence ID" value="QJI00251.1"/>
    <property type="molecule type" value="Genomic_DNA"/>
</dbReference>
<proteinExistence type="predicted"/>
<accession>A0A6H1ZTQ2</accession>
<sequence>MMKSYKCSRGRHLNCQGVVTFKVGSNNRTWDICRCDCHSERFNRTGEYCFVKEHKKLKNLLQKILEKKSNDLEFRNIIGNRIMKKKELFEFCNSCGEYKQHIRTASNIIRCKICGHGNWTAWNEEFESKNKRLSRNKCLIL</sequence>
<protein>
    <submittedName>
        <fullName evidence="1">Uncharacterized protein</fullName>
    </submittedName>
</protein>
<dbReference type="EMBL" id="MT144218">
    <property type="protein sequence ID" value="QJA50791.1"/>
    <property type="molecule type" value="Genomic_DNA"/>
</dbReference>
<evidence type="ECO:0000313" key="2">
    <source>
        <dbReference type="EMBL" id="QJI00251.1"/>
    </source>
</evidence>
<evidence type="ECO:0000313" key="1">
    <source>
        <dbReference type="EMBL" id="QJA50791.1"/>
    </source>
</evidence>
<gene>
    <name evidence="1" type="ORF">TM448A01898_0005</name>
    <name evidence="2" type="ORF">TM448B01885_0021</name>
</gene>
<organism evidence="1">
    <name type="scientific">viral metagenome</name>
    <dbReference type="NCBI Taxonomy" id="1070528"/>
    <lineage>
        <taxon>unclassified sequences</taxon>
        <taxon>metagenomes</taxon>
        <taxon>organismal metagenomes</taxon>
    </lineage>
</organism>
<name>A0A6H1ZTQ2_9ZZZZ</name>